<organism evidence="1 2">
    <name type="scientific">Melastoma candidum</name>
    <dbReference type="NCBI Taxonomy" id="119954"/>
    <lineage>
        <taxon>Eukaryota</taxon>
        <taxon>Viridiplantae</taxon>
        <taxon>Streptophyta</taxon>
        <taxon>Embryophyta</taxon>
        <taxon>Tracheophyta</taxon>
        <taxon>Spermatophyta</taxon>
        <taxon>Magnoliopsida</taxon>
        <taxon>eudicotyledons</taxon>
        <taxon>Gunneridae</taxon>
        <taxon>Pentapetalae</taxon>
        <taxon>rosids</taxon>
        <taxon>malvids</taxon>
        <taxon>Myrtales</taxon>
        <taxon>Melastomataceae</taxon>
        <taxon>Melastomatoideae</taxon>
        <taxon>Melastomateae</taxon>
        <taxon>Melastoma</taxon>
    </lineage>
</organism>
<gene>
    <name evidence="1" type="ORF">MLD38_035600</name>
</gene>
<proteinExistence type="predicted"/>
<protein>
    <submittedName>
        <fullName evidence="1">Uncharacterized protein</fullName>
    </submittedName>
</protein>
<accession>A0ACB9LH10</accession>
<comment type="caution">
    <text evidence="1">The sequence shown here is derived from an EMBL/GenBank/DDBJ whole genome shotgun (WGS) entry which is preliminary data.</text>
</comment>
<name>A0ACB9LH10_9MYRT</name>
<dbReference type="EMBL" id="CM042890">
    <property type="protein sequence ID" value="KAI4310636.1"/>
    <property type="molecule type" value="Genomic_DNA"/>
</dbReference>
<keyword evidence="2" id="KW-1185">Reference proteome</keyword>
<evidence type="ECO:0000313" key="2">
    <source>
        <dbReference type="Proteomes" id="UP001057402"/>
    </source>
</evidence>
<dbReference type="Proteomes" id="UP001057402">
    <property type="component" value="Chromosome 11"/>
</dbReference>
<evidence type="ECO:0000313" key="1">
    <source>
        <dbReference type="EMBL" id="KAI4310636.1"/>
    </source>
</evidence>
<sequence length="503" mass="57620">MDSELKLRPGEPDKCRNCGCSCCSDMASPMSWLRSVKRKYEEFADCERLSNLGLDVMSVARVQAENEMLALREMVASQQHIIEEMSIELDEERNASSTAANEAMSMILRLQREKAEIQMEANQFRRFAEEKMGHDQQEMKALEDLLFRREQTIHSLTCEVQAYKHRMMSYGLSEEEADGERSHGPSRNTSFAENELEYSLYDYPPLKCNLNETDGPLDGEADDVDIDKYACGETPREELQDLEHRIFEMERNTSMNRVDRDLLGSRNVLEKNITVLSPPRRRHSRVLSNDSSSSFIGAGRNDNPWPIASFNKTRYFPQAADSSSLRVRDNDSDPGDDYRDRVCTVDAVDNGTKGLKPVAGNCEDYVSTPTESIYQGEDGYRDIKKLYTRLQALEVDRESMRQAIISMRTDKAQLILLKEIAQQLCKDVPSERCAPVRKMTLIVSFSFMSIFKWIASVVFWRKKALRNRNLFGISPNKLGLLLLLDKGHRPRTRQSKCLTRIPA</sequence>
<reference evidence="2" key="1">
    <citation type="journal article" date="2023" name="Front. Plant Sci.">
        <title>Chromosomal-level genome assembly of Melastoma candidum provides insights into trichome evolution.</title>
        <authorList>
            <person name="Zhong Y."/>
            <person name="Wu W."/>
            <person name="Sun C."/>
            <person name="Zou P."/>
            <person name="Liu Y."/>
            <person name="Dai S."/>
            <person name="Zhou R."/>
        </authorList>
    </citation>
    <scope>NUCLEOTIDE SEQUENCE [LARGE SCALE GENOMIC DNA]</scope>
</reference>